<dbReference type="GO" id="GO:0044038">
    <property type="term" value="P:cell wall macromolecule biosynthetic process"/>
    <property type="evidence" value="ECO:0007669"/>
    <property type="project" value="TreeGrafter"/>
</dbReference>
<feature type="transmembrane region" description="Helical" evidence="8">
    <location>
        <begin position="349"/>
        <end position="370"/>
    </location>
</feature>
<feature type="transmembrane region" description="Helical" evidence="8">
    <location>
        <begin position="236"/>
        <end position="256"/>
    </location>
</feature>
<dbReference type="PANTHER" id="PTHR22926">
    <property type="entry name" value="PHOSPHO-N-ACETYLMURAMOYL-PENTAPEPTIDE-TRANSFERASE"/>
    <property type="match status" value="1"/>
</dbReference>
<comment type="cofactor">
    <cofactor evidence="7">
        <name>Mg(2+)</name>
        <dbReference type="ChEBI" id="CHEBI:18420"/>
    </cofactor>
</comment>
<keyword evidence="4 8" id="KW-0812">Transmembrane</keyword>
<dbReference type="GeneID" id="82880094"/>
<keyword evidence="2" id="KW-1003">Cell membrane</keyword>
<keyword evidence="7" id="KW-0479">Metal-binding</keyword>
<evidence type="ECO:0000256" key="1">
    <source>
        <dbReference type="ARBA" id="ARBA00004651"/>
    </source>
</evidence>
<feature type="transmembrane region" description="Helical" evidence="8">
    <location>
        <begin position="91"/>
        <end position="108"/>
    </location>
</feature>
<dbReference type="GO" id="GO:0005886">
    <property type="term" value="C:plasma membrane"/>
    <property type="evidence" value="ECO:0007669"/>
    <property type="project" value="UniProtKB-SubCell"/>
</dbReference>
<feature type="transmembrane region" description="Helical" evidence="8">
    <location>
        <begin position="12"/>
        <end position="33"/>
    </location>
</feature>
<gene>
    <name evidence="10" type="ORF">CFL01nite_01110</name>
    <name evidence="9" type="ORF">CFLV_05115</name>
</gene>
<keyword evidence="3 9" id="KW-0808">Transferase</keyword>
<feature type="transmembrane region" description="Helical" evidence="8">
    <location>
        <begin position="204"/>
        <end position="224"/>
    </location>
</feature>
<feature type="transmembrane region" description="Helical" evidence="8">
    <location>
        <begin position="268"/>
        <end position="294"/>
    </location>
</feature>
<evidence type="ECO:0000313" key="12">
    <source>
        <dbReference type="Proteomes" id="UP000315353"/>
    </source>
</evidence>
<dbReference type="OrthoDB" id="9783652at2"/>
<feature type="binding site" evidence="7">
    <location>
        <position position="237"/>
    </location>
    <ligand>
        <name>Mg(2+)</name>
        <dbReference type="ChEBI" id="CHEBI:18420"/>
    </ligand>
</feature>
<protein>
    <submittedName>
        <fullName evidence="9">UDP-phosphate alpha-N-acetylglucosaminyl 1-phosphate transferase</fullName>
    </submittedName>
    <submittedName>
        <fullName evidence="10">Undecaprenyl-phosphate alpha-N-acetylglucosaminyl 1-phosphate transferase</fullName>
    </submittedName>
</protein>
<dbReference type="RefSeq" id="WP_075729617.1">
    <property type="nucleotide sequence ID" value="NZ_BJNB01000001.1"/>
</dbReference>
<dbReference type="GO" id="GO:0009103">
    <property type="term" value="P:lipopolysaccharide biosynthetic process"/>
    <property type="evidence" value="ECO:0007669"/>
    <property type="project" value="TreeGrafter"/>
</dbReference>
<feature type="transmembrane region" description="Helical" evidence="8">
    <location>
        <begin position="54"/>
        <end position="71"/>
    </location>
</feature>
<evidence type="ECO:0000313" key="9">
    <source>
        <dbReference type="EMBL" id="APT86621.1"/>
    </source>
</evidence>
<evidence type="ECO:0000256" key="4">
    <source>
        <dbReference type="ARBA" id="ARBA00022692"/>
    </source>
</evidence>
<feature type="transmembrane region" description="Helical" evidence="8">
    <location>
        <begin position="325"/>
        <end position="343"/>
    </location>
</feature>
<evidence type="ECO:0000256" key="8">
    <source>
        <dbReference type="SAM" id="Phobius"/>
    </source>
</evidence>
<reference evidence="10 12" key="2">
    <citation type="submission" date="2019-06" db="EMBL/GenBank/DDBJ databases">
        <title>Whole genome shotgun sequence of Corynebacterium flavescens NBRC 14136.</title>
        <authorList>
            <person name="Hosoyama A."/>
            <person name="Uohara A."/>
            <person name="Ohji S."/>
            <person name="Ichikawa N."/>
        </authorList>
    </citation>
    <scope>NUCLEOTIDE SEQUENCE [LARGE SCALE GENOMIC DNA]</scope>
    <source>
        <strain evidence="10 12">NBRC 14136</strain>
    </source>
</reference>
<keyword evidence="7" id="KW-0460">Magnesium</keyword>
<evidence type="ECO:0000256" key="2">
    <source>
        <dbReference type="ARBA" id="ARBA00022475"/>
    </source>
</evidence>
<evidence type="ECO:0000256" key="7">
    <source>
        <dbReference type="PIRSR" id="PIRSR600715-1"/>
    </source>
</evidence>
<dbReference type="AlphaFoldDB" id="A0A1L7CL88"/>
<keyword evidence="6 8" id="KW-0472">Membrane</keyword>
<dbReference type="EMBL" id="CP009246">
    <property type="protein sequence ID" value="APT86621.1"/>
    <property type="molecule type" value="Genomic_DNA"/>
</dbReference>
<evidence type="ECO:0000256" key="5">
    <source>
        <dbReference type="ARBA" id="ARBA00022989"/>
    </source>
</evidence>
<dbReference type="GO" id="GO:0046872">
    <property type="term" value="F:metal ion binding"/>
    <property type="evidence" value="ECO:0007669"/>
    <property type="project" value="UniProtKB-KW"/>
</dbReference>
<evidence type="ECO:0000313" key="10">
    <source>
        <dbReference type="EMBL" id="GEB96616.1"/>
    </source>
</evidence>
<dbReference type="Proteomes" id="UP000185479">
    <property type="component" value="Chromosome"/>
</dbReference>
<dbReference type="KEGG" id="cfc:CFLV_05115"/>
<feature type="transmembrane region" description="Helical" evidence="8">
    <location>
        <begin position="151"/>
        <end position="171"/>
    </location>
</feature>
<evidence type="ECO:0000256" key="6">
    <source>
        <dbReference type="ARBA" id="ARBA00023136"/>
    </source>
</evidence>
<keyword evidence="11" id="KW-1185">Reference proteome</keyword>
<feature type="transmembrane region" description="Helical" evidence="8">
    <location>
        <begin position="120"/>
        <end position="139"/>
    </location>
</feature>
<reference evidence="9 11" key="1">
    <citation type="submission" date="2014-08" db="EMBL/GenBank/DDBJ databases">
        <title>Complete genome sequence of Corynebacterium flavescens OJ8(T)(=DSM 20296(T)), isolated from cheese.</title>
        <authorList>
            <person name="Ruckert C."/>
            <person name="Albersmeier A."/>
            <person name="Winkler A."/>
            <person name="Kalinowski J."/>
        </authorList>
    </citation>
    <scope>NUCLEOTIDE SEQUENCE [LARGE SCALE GENOMIC DNA]</scope>
    <source>
        <strain evidence="9 11">OJ8</strain>
    </source>
</reference>
<dbReference type="GO" id="GO:0071555">
    <property type="term" value="P:cell wall organization"/>
    <property type="evidence" value="ECO:0007669"/>
    <property type="project" value="TreeGrafter"/>
</dbReference>
<dbReference type="InterPro" id="IPR000715">
    <property type="entry name" value="Glycosyl_transferase_4"/>
</dbReference>
<dbReference type="STRING" id="28028.CFLV_05115"/>
<evidence type="ECO:0000256" key="3">
    <source>
        <dbReference type="ARBA" id="ARBA00022679"/>
    </source>
</evidence>
<dbReference type="EMBL" id="BJNB01000001">
    <property type="protein sequence ID" value="GEB96616.1"/>
    <property type="molecule type" value="Genomic_DNA"/>
</dbReference>
<proteinExistence type="predicted"/>
<dbReference type="Proteomes" id="UP000315353">
    <property type="component" value="Unassembled WGS sequence"/>
</dbReference>
<dbReference type="CDD" id="cd06853">
    <property type="entry name" value="GT_WecA_like"/>
    <property type="match status" value="1"/>
</dbReference>
<evidence type="ECO:0000313" key="11">
    <source>
        <dbReference type="Proteomes" id="UP000185479"/>
    </source>
</evidence>
<comment type="subcellular location">
    <subcellularLocation>
        <location evidence="1">Cell membrane</location>
        <topology evidence="1">Multi-pass membrane protein</topology>
    </subcellularLocation>
</comment>
<feature type="transmembrane region" description="Helical" evidence="8">
    <location>
        <begin position="178"/>
        <end position="198"/>
    </location>
</feature>
<sequence length="391" mass="40553">MGGTGVPLRELALVILVAAAFTYLATGIVRTILVRSGRVAEIRLRDSHSQPTPQMGGVAMFIGFGAALFLAEQLPALTRGFMPVTPEMTAVFWGAAAIVAVGVIDDLYELSAIVKLLGQLLAAAVMSGLGLTWTLLFIPFGGGTTVLLDQIQGTLLTTFITVLLVNAFNFVDGLDGLAAGLGMIAGGAILIFSLTVLHDQGGAVSAYPPAIIAAALVGICAGFLPHNFEPSRIFMGDSGSMLIGLLLAAASTSASGKINMSLYGTVDIIALLSPFIVVAAAVSIPVVDLVWAVIRRLAQGRSPFSADRAHIHHRLLSLGHTHRRTVLVLYLWVSAAAFGAVAFSVVPPALASALAVLALVVAFGATLIPLRQGKLGRHARVTRVVKETGPA</sequence>
<name>A0A1L7CL88_CORFL</name>
<dbReference type="GO" id="GO:0016780">
    <property type="term" value="F:phosphotransferase activity, for other substituted phosphate groups"/>
    <property type="evidence" value="ECO:0007669"/>
    <property type="project" value="InterPro"/>
</dbReference>
<accession>A0A1L7CL88</accession>
<dbReference type="PANTHER" id="PTHR22926:SF3">
    <property type="entry name" value="UNDECAPRENYL-PHOSPHATE ALPHA-N-ACETYLGLUCOSAMINYL 1-PHOSPHATE TRANSFERASE"/>
    <property type="match status" value="1"/>
</dbReference>
<organism evidence="9 11">
    <name type="scientific">Corynebacterium flavescens</name>
    <dbReference type="NCBI Taxonomy" id="28028"/>
    <lineage>
        <taxon>Bacteria</taxon>
        <taxon>Bacillati</taxon>
        <taxon>Actinomycetota</taxon>
        <taxon>Actinomycetes</taxon>
        <taxon>Mycobacteriales</taxon>
        <taxon>Corynebacteriaceae</taxon>
        <taxon>Corynebacterium</taxon>
    </lineage>
</organism>
<dbReference type="Pfam" id="PF00953">
    <property type="entry name" value="Glycos_transf_4"/>
    <property type="match status" value="1"/>
</dbReference>
<feature type="binding site" evidence="7">
    <location>
        <position position="169"/>
    </location>
    <ligand>
        <name>Mg(2+)</name>
        <dbReference type="ChEBI" id="CHEBI:18420"/>
    </ligand>
</feature>
<keyword evidence="5 8" id="KW-1133">Transmembrane helix</keyword>